<dbReference type="RefSeq" id="WP_379574467.1">
    <property type="nucleotide sequence ID" value="NZ_JBHUFV010000033.1"/>
</dbReference>
<feature type="domain" description="Amidohydrolase-related" evidence="2">
    <location>
        <begin position="56"/>
        <end position="389"/>
    </location>
</feature>
<comment type="caution">
    <text evidence="3">The sequence shown here is derived from an EMBL/GenBank/DDBJ whole genome shotgun (WGS) entry which is preliminary data.</text>
</comment>
<dbReference type="PANTHER" id="PTHR43794">
    <property type="entry name" value="AMINOHYDROLASE SSNA-RELATED"/>
    <property type="match status" value="1"/>
</dbReference>
<dbReference type="SUPFAM" id="SSF51556">
    <property type="entry name" value="Metallo-dependent hydrolases"/>
    <property type="match status" value="1"/>
</dbReference>
<dbReference type="InterPro" id="IPR050287">
    <property type="entry name" value="MTA/SAH_deaminase"/>
</dbReference>
<reference evidence="4" key="1">
    <citation type="journal article" date="2019" name="Int. J. Syst. Evol. Microbiol.">
        <title>The Global Catalogue of Microorganisms (GCM) 10K type strain sequencing project: providing services to taxonomists for standard genome sequencing and annotation.</title>
        <authorList>
            <consortium name="The Broad Institute Genomics Platform"/>
            <consortium name="The Broad Institute Genome Sequencing Center for Infectious Disease"/>
            <person name="Wu L."/>
            <person name="Ma J."/>
        </authorList>
    </citation>
    <scope>NUCLEOTIDE SEQUENCE [LARGE SCALE GENOMIC DNA]</scope>
    <source>
        <strain evidence="4">ICMP 6774ER</strain>
    </source>
</reference>
<dbReference type="Proteomes" id="UP001597368">
    <property type="component" value="Unassembled WGS sequence"/>
</dbReference>
<proteinExistence type="predicted"/>
<dbReference type="SUPFAM" id="SSF51338">
    <property type="entry name" value="Composite domain of metallo-dependent hydrolases"/>
    <property type="match status" value="2"/>
</dbReference>
<evidence type="ECO:0000259" key="2">
    <source>
        <dbReference type="Pfam" id="PF01979"/>
    </source>
</evidence>
<sequence>MVHDLLVRNAVLVATCDDDRRELAGGWVAVTGGLVSGVGAGEEPRAVEILDASGCLVTPGLVNTHHHIYQNLTRSYAPVVNGSLFEWLTGLYPLWAGLDEEASYLSAWVGLAELALGGCTTSTDHLYVAGDGDLWSAEIQAARELGFRFHPTRGSMSLSVKDGGLPPDSVVQDEEEILADSERLVKLHHDPSHGAMVRVAIAPCSPFSVSPSLMRRAAELAESLDVRLHTHLAEDPDEDAYCMERFGRRPVEQFEEVGWLTGRSWVAHCIYPSDGEIARLGAAGVGVAHCPSSNMLIGGGGFAPVREFRAAGVPVGLGCDGSASTDSASLWLEARTALLLGRQRLGPTGMTARDVLDLATRGGAACLGRSGELGVLEPGAVGDLVCWPLEGPAYAGALTDPVEAWLRCGPASARHTLIAGRALVRDGLLTAQGVEDVLRRHRAAAARMQRLAG</sequence>
<dbReference type="InterPro" id="IPR011059">
    <property type="entry name" value="Metal-dep_hydrolase_composite"/>
</dbReference>
<protein>
    <submittedName>
        <fullName evidence="3">8-oxoguanine deaminase</fullName>
        <ecNumber evidence="3">3.5.4.32</ecNumber>
    </submittedName>
</protein>
<dbReference type="PANTHER" id="PTHR43794:SF11">
    <property type="entry name" value="AMIDOHYDROLASE-RELATED DOMAIN-CONTAINING PROTEIN"/>
    <property type="match status" value="1"/>
</dbReference>
<evidence type="ECO:0000313" key="4">
    <source>
        <dbReference type="Proteomes" id="UP001597368"/>
    </source>
</evidence>
<dbReference type="GO" id="GO:0102127">
    <property type="term" value="F:8-oxoguanine deaminase activity"/>
    <property type="evidence" value="ECO:0007669"/>
    <property type="project" value="UniProtKB-EC"/>
</dbReference>
<dbReference type="EC" id="3.5.4.32" evidence="3"/>
<dbReference type="Gene3D" id="2.30.40.10">
    <property type="entry name" value="Urease, subunit C, domain 1"/>
    <property type="match status" value="1"/>
</dbReference>
<gene>
    <name evidence="3" type="ORF">ACFSKW_23390</name>
</gene>
<dbReference type="EMBL" id="JBHUFV010000033">
    <property type="protein sequence ID" value="MFD1934415.1"/>
    <property type="molecule type" value="Genomic_DNA"/>
</dbReference>
<dbReference type="Pfam" id="PF01979">
    <property type="entry name" value="Amidohydro_1"/>
    <property type="match status" value="1"/>
</dbReference>
<organism evidence="3 4">
    <name type="scientific">Nonomuraea mangrovi</name>
    <dbReference type="NCBI Taxonomy" id="2316207"/>
    <lineage>
        <taxon>Bacteria</taxon>
        <taxon>Bacillati</taxon>
        <taxon>Actinomycetota</taxon>
        <taxon>Actinomycetes</taxon>
        <taxon>Streptosporangiales</taxon>
        <taxon>Streptosporangiaceae</taxon>
        <taxon>Nonomuraea</taxon>
    </lineage>
</organism>
<dbReference type="InterPro" id="IPR032466">
    <property type="entry name" value="Metal_Hydrolase"/>
</dbReference>
<dbReference type="InterPro" id="IPR006680">
    <property type="entry name" value="Amidohydro-rel"/>
</dbReference>
<evidence type="ECO:0000313" key="3">
    <source>
        <dbReference type="EMBL" id="MFD1934415.1"/>
    </source>
</evidence>
<keyword evidence="4" id="KW-1185">Reference proteome</keyword>
<dbReference type="NCBIfam" id="NF006055">
    <property type="entry name" value="PRK08203.1"/>
    <property type="match status" value="1"/>
</dbReference>
<name>A0ABW4SXN6_9ACTN</name>
<keyword evidence="1 3" id="KW-0378">Hydrolase</keyword>
<evidence type="ECO:0000256" key="1">
    <source>
        <dbReference type="ARBA" id="ARBA00022801"/>
    </source>
</evidence>
<dbReference type="CDD" id="cd01298">
    <property type="entry name" value="ATZ_TRZ_like"/>
    <property type="match status" value="1"/>
</dbReference>
<accession>A0ABW4SXN6</accession>
<dbReference type="Gene3D" id="3.20.20.140">
    <property type="entry name" value="Metal-dependent hydrolases"/>
    <property type="match status" value="1"/>
</dbReference>